<evidence type="ECO:0000313" key="5">
    <source>
        <dbReference type="Proteomes" id="UP001163850"/>
    </source>
</evidence>
<dbReference type="Pfam" id="PF11807">
    <property type="entry name" value="UstYa"/>
    <property type="match status" value="1"/>
</dbReference>
<dbReference type="GO" id="GO:0043386">
    <property type="term" value="P:mycotoxin biosynthetic process"/>
    <property type="evidence" value="ECO:0007669"/>
    <property type="project" value="InterPro"/>
</dbReference>
<evidence type="ECO:0000313" key="4">
    <source>
        <dbReference type="EMBL" id="KAJ3983439.1"/>
    </source>
</evidence>
<protein>
    <recommendedName>
        <fullName evidence="6">Tat pathway signal sequence</fullName>
    </recommendedName>
</protein>
<comment type="pathway">
    <text evidence="1">Mycotoxin biosynthesis.</text>
</comment>
<evidence type="ECO:0008006" key="6">
    <source>
        <dbReference type="Google" id="ProtNLM"/>
    </source>
</evidence>
<accession>A0AA38URS3</accession>
<dbReference type="PANTHER" id="PTHR33365:SF4">
    <property type="entry name" value="CYCLOCHLOROTINE BIOSYNTHESIS PROTEIN O"/>
    <property type="match status" value="1"/>
</dbReference>
<evidence type="ECO:0000256" key="1">
    <source>
        <dbReference type="ARBA" id="ARBA00004685"/>
    </source>
</evidence>
<comment type="similarity">
    <text evidence="2">Belongs to the ustYa family.</text>
</comment>
<comment type="caution">
    <text evidence="4">The sequence shown here is derived from an EMBL/GenBank/DDBJ whole genome shotgun (WGS) entry which is preliminary data.</text>
</comment>
<keyword evidence="3" id="KW-1133">Transmembrane helix</keyword>
<evidence type="ECO:0000256" key="3">
    <source>
        <dbReference type="SAM" id="Phobius"/>
    </source>
</evidence>
<dbReference type="PANTHER" id="PTHR33365">
    <property type="entry name" value="YALI0B05434P"/>
    <property type="match status" value="1"/>
</dbReference>
<organism evidence="4 5">
    <name type="scientific">Lentinula detonsa</name>
    <dbReference type="NCBI Taxonomy" id="2804962"/>
    <lineage>
        <taxon>Eukaryota</taxon>
        <taxon>Fungi</taxon>
        <taxon>Dikarya</taxon>
        <taxon>Basidiomycota</taxon>
        <taxon>Agaricomycotina</taxon>
        <taxon>Agaricomycetes</taxon>
        <taxon>Agaricomycetidae</taxon>
        <taxon>Agaricales</taxon>
        <taxon>Marasmiineae</taxon>
        <taxon>Omphalotaceae</taxon>
        <taxon>Lentinula</taxon>
    </lineage>
</organism>
<dbReference type="InterPro" id="IPR021765">
    <property type="entry name" value="UstYa-like"/>
</dbReference>
<feature type="transmembrane region" description="Helical" evidence="3">
    <location>
        <begin position="53"/>
        <end position="73"/>
    </location>
</feature>
<proteinExistence type="inferred from homology"/>
<dbReference type="Proteomes" id="UP001163850">
    <property type="component" value="Unassembled WGS sequence"/>
</dbReference>
<reference evidence="4" key="1">
    <citation type="submission" date="2022-08" db="EMBL/GenBank/DDBJ databases">
        <authorList>
            <consortium name="DOE Joint Genome Institute"/>
            <person name="Min B."/>
            <person name="Riley R."/>
            <person name="Sierra-Patev S."/>
            <person name="Naranjo-Ortiz M."/>
            <person name="Looney B."/>
            <person name="Konkel Z."/>
            <person name="Slot J.C."/>
            <person name="Sakamoto Y."/>
            <person name="Steenwyk J.L."/>
            <person name="Rokas A."/>
            <person name="Carro J."/>
            <person name="Camarero S."/>
            <person name="Ferreira P."/>
            <person name="Molpeceres G."/>
            <person name="Ruiz-Duenas F.J."/>
            <person name="Serrano A."/>
            <person name="Henrissat B."/>
            <person name="Drula E."/>
            <person name="Hughes K.W."/>
            <person name="Mata J.L."/>
            <person name="Ishikawa N.K."/>
            <person name="Vargas-Isla R."/>
            <person name="Ushijima S."/>
            <person name="Smith C.A."/>
            <person name="Ahrendt S."/>
            <person name="Andreopoulos W."/>
            <person name="He G."/>
            <person name="Labutti K."/>
            <person name="Lipzen A."/>
            <person name="Ng V."/>
            <person name="Sandor L."/>
            <person name="Barry K."/>
            <person name="Martinez A.T."/>
            <person name="Xiao Y."/>
            <person name="Gibbons J.G."/>
            <person name="Terashima K."/>
            <person name="Hibbett D.S."/>
            <person name="Grigoriev I.V."/>
        </authorList>
    </citation>
    <scope>NUCLEOTIDE SEQUENCE</scope>
    <source>
        <strain evidence="4">TFB7829</strain>
    </source>
</reference>
<keyword evidence="3" id="KW-0812">Transmembrane</keyword>
<sequence length="286" mass="32790">MTRDTEENLPLFSSPVEEFKEFKDLDSDVVELKGPNRDGSIGETLLRPRTARYYICIIIIQGIFNLFVLGRYWHNSRIQCSPLGSPLRLVYSPAQEAIEYNLLKFAFGFGDDITPYQGVPSPQVDAAWSALYPYPAAAVPKSEAAKMANKTSPIPGDETNYMVTDDDGKQIPEVFHTLHCLNTIRKALHPEYYNFTASELDRLLFREKHMDHCIDAIRQSLMCSGDVTPLVWAWDEKRNMTLGRTDIVHECRNFSKIQEWAEVHRMKGVFNESIHVENDLEIPILY</sequence>
<dbReference type="AlphaFoldDB" id="A0AA38URS3"/>
<evidence type="ECO:0000256" key="2">
    <source>
        <dbReference type="ARBA" id="ARBA00035112"/>
    </source>
</evidence>
<gene>
    <name evidence="4" type="ORF">F5890DRAFT_1475356</name>
</gene>
<dbReference type="EMBL" id="MU802022">
    <property type="protein sequence ID" value="KAJ3983439.1"/>
    <property type="molecule type" value="Genomic_DNA"/>
</dbReference>
<name>A0AA38URS3_9AGAR</name>
<keyword evidence="3" id="KW-0472">Membrane</keyword>